<gene>
    <name evidence="7" type="ORF">BRAFLDRAFT_224890</name>
</gene>
<dbReference type="InterPro" id="IPR049883">
    <property type="entry name" value="NOTCH1_EGF-like"/>
</dbReference>
<keyword evidence="3" id="KW-0677">Repeat</keyword>
<dbReference type="InterPro" id="IPR000152">
    <property type="entry name" value="EGF-type_Asp/Asn_hydroxyl_site"/>
</dbReference>
<evidence type="ECO:0000259" key="6">
    <source>
        <dbReference type="PROSITE" id="PS50026"/>
    </source>
</evidence>
<dbReference type="SMART" id="SM00179">
    <property type="entry name" value="EGF_CA"/>
    <property type="match status" value="1"/>
</dbReference>
<dbReference type="InterPro" id="IPR001881">
    <property type="entry name" value="EGF-like_Ca-bd_dom"/>
</dbReference>
<proteinExistence type="predicted"/>
<dbReference type="FunFam" id="2.10.25.10:FF:000038">
    <property type="entry name" value="Fibrillin 2"/>
    <property type="match status" value="1"/>
</dbReference>
<dbReference type="eggNOG" id="KOG4291">
    <property type="taxonomic scope" value="Eukaryota"/>
</dbReference>
<evidence type="ECO:0000256" key="1">
    <source>
        <dbReference type="ARBA" id="ARBA00022536"/>
    </source>
</evidence>
<dbReference type="CDD" id="cd00054">
    <property type="entry name" value="EGF_CA"/>
    <property type="match status" value="1"/>
</dbReference>
<evidence type="ECO:0000256" key="3">
    <source>
        <dbReference type="ARBA" id="ARBA00022737"/>
    </source>
</evidence>
<dbReference type="InterPro" id="IPR018097">
    <property type="entry name" value="EGF_Ca-bd_CS"/>
</dbReference>
<dbReference type="InterPro" id="IPR000742">
    <property type="entry name" value="EGF"/>
</dbReference>
<dbReference type="Pfam" id="PF07645">
    <property type="entry name" value="EGF_CA"/>
    <property type="match status" value="1"/>
</dbReference>
<dbReference type="AlphaFoldDB" id="C3ZN27"/>
<keyword evidence="1 5" id="KW-0245">EGF-like domain</keyword>
<dbReference type="SUPFAM" id="SSF57196">
    <property type="entry name" value="EGF/Laminin"/>
    <property type="match status" value="1"/>
</dbReference>
<dbReference type="PROSITE" id="PS01187">
    <property type="entry name" value="EGF_CA"/>
    <property type="match status" value="1"/>
</dbReference>
<dbReference type="GO" id="GO:0005509">
    <property type="term" value="F:calcium ion binding"/>
    <property type="evidence" value="ECO:0007669"/>
    <property type="project" value="InterPro"/>
</dbReference>
<dbReference type="Gene3D" id="2.10.25.10">
    <property type="entry name" value="Laminin"/>
    <property type="match status" value="1"/>
</dbReference>
<organism>
    <name type="scientific">Branchiostoma floridae</name>
    <name type="common">Florida lancelet</name>
    <name type="synonym">Amphioxus</name>
    <dbReference type="NCBI Taxonomy" id="7739"/>
    <lineage>
        <taxon>Eukaryota</taxon>
        <taxon>Metazoa</taxon>
        <taxon>Chordata</taxon>
        <taxon>Cephalochordata</taxon>
        <taxon>Leptocardii</taxon>
        <taxon>Amphioxiformes</taxon>
        <taxon>Branchiostomatidae</taxon>
        <taxon>Branchiostoma</taxon>
    </lineage>
</organism>
<protein>
    <recommendedName>
        <fullName evidence="6">EGF-like domain-containing protein</fullName>
    </recommendedName>
</protein>
<name>C3ZN27_BRAFL</name>
<keyword evidence="4" id="KW-1015">Disulfide bond</keyword>
<feature type="domain" description="EGF-like" evidence="6">
    <location>
        <begin position="1"/>
        <end position="41"/>
    </location>
</feature>
<reference evidence="7" key="1">
    <citation type="journal article" date="2008" name="Nature">
        <title>The amphioxus genome and the evolution of the chordate karyotype.</title>
        <authorList>
            <consortium name="US DOE Joint Genome Institute (JGI-PGF)"/>
            <person name="Putnam N.H."/>
            <person name="Butts T."/>
            <person name="Ferrier D.E.K."/>
            <person name="Furlong R.F."/>
            <person name="Hellsten U."/>
            <person name="Kawashima T."/>
            <person name="Robinson-Rechavi M."/>
            <person name="Shoguchi E."/>
            <person name="Terry A."/>
            <person name="Yu J.-K."/>
            <person name="Benito-Gutierrez E.L."/>
            <person name="Dubchak I."/>
            <person name="Garcia-Fernandez J."/>
            <person name="Gibson-Brown J.J."/>
            <person name="Grigoriev I.V."/>
            <person name="Horton A.C."/>
            <person name="de Jong P.J."/>
            <person name="Jurka J."/>
            <person name="Kapitonov V.V."/>
            <person name="Kohara Y."/>
            <person name="Kuroki Y."/>
            <person name="Lindquist E."/>
            <person name="Lucas S."/>
            <person name="Osoegawa K."/>
            <person name="Pennacchio L.A."/>
            <person name="Salamov A.A."/>
            <person name="Satou Y."/>
            <person name="Sauka-Spengler T."/>
            <person name="Schmutz J."/>
            <person name="Shin-I T."/>
            <person name="Toyoda A."/>
            <person name="Bronner-Fraser M."/>
            <person name="Fujiyama A."/>
            <person name="Holland L.Z."/>
            <person name="Holland P.W.H."/>
            <person name="Satoh N."/>
            <person name="Rokhsar D.S."/>
        </authorList>
    </citation>
    <scope>NUCLEOTIDE SEQUENCE [LARGE SCALE GENOMIC DNA]</scope>
    <source>
        <strain evidence="7">S238N-H82</strain>
        <tissue evidence="7">Testes</tissue>
    </source>
</reference>
<dbReference type="EMBL" id="GG666649">
    <property type="protein sequence ID" value="EEN45990.1"/>
    <property type="molecule type" value="Genomic_DNA"/>
</dbReference>
<evidence type="ECO:0000256" key="5">
    <source>
        <dbReference type="PROSITE-ProRule" id="PRU00076"/>
    </source>
</evidence>
<evidence type="ECO:0000256" key="2">
    <source>
        <dbReference type="ARBA" id="ARBA00022729"/>
    </source>
</evidence>
<sequence length="55" mass="6192">DIDECRSEDATCDVDAFCVNTVGTYYCVCLDGFTGDGNDCQRTFYDQFLTNIDSR</sequence>
<evidence type="ECO:0000256" key="4">
    <source>
        <dbReference type="ARBA" id="ARBA00023157"/>
    </source>
</evidence>
<dbReference type="SMART" id="SM00181">
    <property type="entry name" value="EGF"/>
    <property type="match status" value="1"/>
</dbReference>
<dbReference type="PROSITE" id="PS50026">
    <property type="entry name" value="EGF_3"/>
    <property type="match status" value="1"/>
</dbReference>
<dbReference type="InParanoid" id="C3ZN27"/>
<dbReference type="PROSITE" id="PS00010">
    <property type="entry name" value="ASX_HYDROXYL"/>
    <property type="match status" value="1"/>
</dbReference>
<accession>C3ZN27</accession>
<evidence type="ECO:0000313" key="7">
    <source>
        <dbReference type="EMBL" id="EEN45990.1"/>
    </source>
</evidence>
<dbReference type="PROSITE" id="PS01186">
    <property type="entry name" value="EGF_2"/>
    <property type="match status" value="1"/>
</dbReference>
<comment type="caution">
    <text evidence="5">Lacks conserved residue(s) required for the propagation of feature annotation.</text>
</comment>
<keyword evidence="2" id="KW-0732">Signal</keyword>
<feature type="non-terminal residue" evidence="7">
    <location>
        <position position="1"/>
    </location>
</feature>